<dbReference type="InterPro" id="IPR045185">
    <property type="entry name" value="PUB22/23/24-like"/>
</dbReference>
<comment type="catalytic activity">
    <reaction evidence="1 5">
        <text>S-ubiquitinyl-[E2 ubiquitin-conjugating enzyme]-L-cysteine + [acceptor protein]-L-lysine = [E2 ubiquitin-conjugating enzyme]-L-cysteine + N(6)-ubiquitinyl-[acceptor protein]-L-lysine.</text>
        <dbReference type="EC" id="2.3.2.27"/>
    </reaction>
</comment>
<reference evidence="8" key="1">
    <citation type="submission" date="2025-08" db="UniProtKB">
        <authorList>
            <consortium name="RefSeq"/>
        </authorList>
    </citation>
    <scope>IDENTIFICATION</scope>
</reference>
<evidence type="ECO:0000256" key="3">
    <source>
        <dbReference type="ARBA" id="ARBA00022679"/>
    </source>
</evidence>
<name>A0A1U8AW77_NELNU</name>
<dbReference type="Gene3D" id="3.30.40.10">
    <property type="entry name" value="Zinc/RING finger domain, C3HC4 (zinc finger)"/>
    <property type="match status" value="1"/>
</dbReference>
<proteinExistence type="predicted"/>
<feature type="domain" description="U-box" evidence="6">
    <location>
        <begin position="7"/>
        <end position="82"/>
    </location>
</feature>
<dbReference type="PANTHER" id="PTHR22849">
    <property type="entry name" value="WDSAM1 PROTEIN"/>
    <property type="match status" value="1"/>
</dbReference>
<dbReference type="Proteomes" id="UP000189703">
    <property type="component" value="Unplaced"/>
</dbReference>
<dbReference type="CDD" id="cd16664">
    <property type="entry name" value="RING-Ubox_PUB"/>
    <property type="match status" value="1"/>
</dbReference>
<evidence type="ECO:0000313" key="7">
    <source>
        <dbReference type="Proteomes" id="UP000189703"/>
    </source>
</evidence>
<dbReference type="AlphaFoldDB" id="A0A1U8AW77"/>
<dbReference type="OrthoDB" id="10064100at2759"/>
<dbReference type="InterPro" id="IPR003613">
    <property type="entry name" value="Ubox_domain"/>
</dbReference>
<dbReference type="SMART" id="SM00504">
    <property type="entry name" value="Ubox"/>
    <property type="match status" value="1"/>
</dbReference>
<keyword evidence="3 5" id="KW-0808">Transferase</keyword>
<keyword evidence="7" id="KW-1185">Reference proteome</keyword>
<sequence>MDNVADEVPSFFICPISLQIMKDPVTISTGMTYDRESIGKWFFYYNNNTCPITKQPLTDQSLTPNSTLLRLIESWRVNNPPILFSATRTESLKHTSDINTTLVGQLIEEVRKPELQIKSLRKIKSLIQESDGNRASMEVAGFVPVVASLITQTDDPPPEGVSQSSCDKSVVVEEAISVFYLLKPAADKLKKISEDRNGLLIGSLSQIIQHGSYQARIQAALVLKYVFRAVDDIYKTELKMELFEGIAEILKDQNSNRASMAALSILMEVVPFARNKIKAVEAGIVSVLVELLAESNERRCCEIMLGVIEQLCGRAEGRSAFLAHPASVAAVATKILRISQIANDKAVTVLLSLCKFCNNSGVAKELMEVGAIAKLCLLVQAECSVKTKHKAKEILGLQYLKTWSKSPCFPSYLV</sequence>
<evidence type="ECO:0000256" key="1">
    <source>
        <dbReference type="ARBA" id="ARBA00000900"/>
    </source>
</evidence>
<dbReference type="SUPFAM" id="SSF48371">
    <property type="entry name" value="ARM repeat"/>
    <property type="match status" value="1"/>
</dbReference>
<gene>
    <name evidence="8" type="primary">LOC104604723</name>
</gene>
<dbReference type="InterPro" id="IPR016024">
    <property type="entry name" value="ARM-type_fold"/>
</dbReference>
<evidence type="ECO:0000256" key="5">
    <source>
        <dbReference type="RuleBase" id="RU369093"/>
    </source>
</evidence>
<dbReference type="InterPro" id="IPR011989">
    <property type="entry name" value="ARM-like"/>
</dbReference>
<dbReference type="InterPro" id="IPR045210">
    <property type="entry name" value="RING-Ubox_PUB"/>
</dbReference>
<dbReference type="PANTHER" id="PTHR22849:SF164">
    <property type="entry name" value="U-BOX DOMAIN-CONTAINING PROTEIN"/>
    <property type="match status" value="1"/>
</dbReference>
<comment type="function">
    <text evidence="5">Functions as an E3 ubiquitin ligase.</text>
</comment>
<dbReference type="EC" id="2.3.2.27" evidence="5"/>
<evidence type="ECO:0000256" key="2">
    <source>
        <dbReference type="ARBA" id="ARBA00004906"/>
    </source>
</evidence>
<dbReference type="SUPFAM" id="SSF57850">
    <property type="entry name" value="RING/U-box"/>
    <property type="match status" value="1"/>
</dbReference>
<dbReference type="GeneID" id="104604723"/>
<dbReference type="GO" id="GO:0061630">
    <property type="term" value="F:ubiquitin protein ligase activity"/>
    <property type="evidence" value="ECO:0007669"/>
    <property type="project" value="UniProtKB-UniRule"/>
</dbReference>
<evidence type="ECO:0000313" key="8">
    <source>
        <dbReference type="RefSeq" id="XP_010267514.1"/>
    </source>
</evidence>
<protein>
    <recommendedName>
        <fullName evidence="5 6">U-box domain-containing protein</fullName>
        <ecNumber evidence="5">2.3.2.27</ecNumber>
    </recommendedName>
    <alternativeName>
        <fullName evidence="5">RING-type E3 ubiquitin transferase PUB</fullName>
    </alternativeName>
</protein>
<evidence type="ECO:0000259" key="6">
    <source>
        <dbReference type="PROSITE" id="PS51698"/>
    </source>
</evidence>
<dbReference type="KEGG" id="nnu:104604723"/>
<dbReference type="Pfam" id="PF04564">
    <property type="entry name" value="U-box"/>
    <property type="match status" value="1"/>
</dbReference>
<comment type="pathway">
    <text evidence="2 5">Protein modification; protein ubiquitination.</text>
</comment>
<dbReference type="InterPro" id="IPR013083">
    <property type="entry name" value="Znf_RING/FYVE/PHD"/>
</dbReference>
<dbReference type="Gene3D" id="1.25.10.10">
    <property type="entry name" value="Leucine-rich Repeat Variant"/>
    <property type="match status" value="1"/>
</dbReference>
<evidence type="ECO:0000256" key="4">
    <source>
        <dbReference type="ARBA" id="ARBA00022786"/>
    </source>
</evidence>
<dbReference type="eggNOG" id="ENOG502RB29">
    <property type="taxonomic scope" value="Eukaryota"/>
</dbReference>
<dbReference type="Pfam" id="PF25598">
    <property type="entry name" value="ARM_PUB"/>
    <property type="match status" value="1"/>
</dbReference>
<dbReference type="GO" id="GO:0016567">
    <property type="term" value="P:protein ubiquitination"/>
    <property type="evidence" value="ECO:0007669"/>
    <property type="project" value="UniProtKB-UniRule"/>
</dbReference>
<accession>A0A1U8AW77</accession>
<dbReference type="PROSITE" id="PS51698">
    <property type="entry name" value="U_BOX"/>
    <property type="match status" value="1"/>
</dbReference>
<dbReference type="InterPro" id="IPR058678">
    <property type="entry name" value="ARM_PUB"/>
</dbReference>
<organism evidence="7 8">
    <name type="scientific">Nelumbo nucifera</name>
    <name type="common">Sacred lotus</name>
    <dbReference type="NCBI Taxonomy" id="4432"/>
    <lineage>
        <taxon>Eukaryota</taxon>
        <taxon>Viridiplantae</taxon>
        <taxon>Streptophyta</taxon>
        <taxon>Embryophyta</taxon>
        <taxon>Tracheophyta</taxon>
        <taxon>Spermatophyta</taxon>
        <taxon>Magnoliopsida</taxon>
        <taxon>Proteales</taxon>
        <taxon>Nelumbonaceae</taxon>
        <taxon>Nelumbo</taxon>
    </lineage>
</organism>
<keyword evidence="4 5" id="KW-0833">Ubl conjugation pathway</keyword>
<dbReference type="UniPathway" id="UPA00143"/>
<dbReference type="OMA" id="VAQEFME"/>
<dbReference type="RefSeq" id="XP_010267514.1">
    <property type="nucleotide sequence ID" value="XM_010269212.2"/>
</dbReference>